<name>A0A7D5MBW6_9ARCH</name>
<feature type="compositionally biased region" description="Basic residues" evidence="1">
    <location>
        <begin position="147"/>
        <end position="248"/>
    </location>
</feature>
<dbReference type="KEGG" id="nue:C5F50_04425"/>
<proteinExistence type="predicted"/>
<organism evidence="2 3">
    <name type="scientific">Nitrosopumilus ureiphilus</name>
    <dbReference type="NCBI Taxonomy" id="1470067"/>
    <lineage>
        <taxon>Archaea</taxon>
        <taxon>Nitrososphaerota</taxon>
        <taxon>Nitrososphaeria</taxon>
        <taxon>Nitrosopumilales</taxon>
        <taxon>Nitrosopumilaceae</taxon>
        <taxon>Nitrosopumilus</taxon>
    </lineage>
</organism>
<gene>
    <name evidence="2" type="ORF">C5F50_04425</name>
</gene>
<keyword evidence="3" id="KW-1185">Reference proteome</keyword>
<dbReference type="Proteomes" id="UP000509478">
    <property type="component" value="Chromosome"/>
</dbReference>
<dbReference type="EMBL" id="CP026995">
    <property type="protein sequence ID" value="QLH07909.1"/>
    <property type="molecule type" value="Genomic_DNA"/>
</dbReference>
<dbReference type="OrthoDB" id="1979at2157"/>
<feature type="region of interest" description="Disordered" evidence="1">
    <location>
        <begin position="141"/>
        <end position="248"/>
    </location>
</feature>
<evidence type="ECO:0000256" key="1">
    <source>
        <dbReference type="SAM" id="MobiDB-lite"/>
    </source>
</evidence>
<reference evidence="2 3" key="1">
    <citation type="submission" date="2018-02" db="EMBL/GenBank/DDBJ databases">
        <title>Complete genome of Nitrosopumilus ureaphilus PS0.</title>
        <authorList>
            <person name="Qin W."/>
            <person name="Zheng Y."/>
            <person name="Stahl D.A."/>
        </authorList>
    </citation>
    <scope>NUCLEOTIDE SEQUENCE [LARGE SCALE GENOMIC DNA]</scope>
    <source>
        <strain evidence="2 3">PS0</strain>
    </source>
</reference>
<accession>A0A7D5MBW6</accession>
<evidence type="ECO:0000313" key="3">
    <source>
        <dbReference type="Proteomes" id="UP000509478"/>
    </source>
</evidence>
<evidence type="ECO:0000313" key="2">
    <source>
        <dbReference type="EMBL" id="QLH07909.1"/>
    </source>
</evidence>
<sequence length="248" mass="28340">MTADYNELTKQVLNLFPQVKFAGVVNVKGEIVAGGHKENVDQVLVGDEVKMSIHYSIQKRDLYTNLAYKIGKERSAITEFEKAAIISIPINSNELFLVRTDKGADYLKIVDFVYSKLNPQKYIREEIKIIQDEIEKLKNLRESKETKSKKKNTAKRKPARKSAAKKKVVKRKPARKSAAKKKVVKRKPARKSAAKKKVVKRKPARKSAAKKKVVKRKPARKSAAKKKVVKRKPARKITKSKRKAIRQR</sequence>
<protein>
    <submittedName>
        <fullName evidence="2">Uncharacterized protein</fullName>
    </submittedName>
</protein>
<dbReference type="AlphaFoldDB" id="A0A7D5MBW6"/>